<dbReference type="RefSeq" id="WP_214436988.1">
    <property type="nucleotide sequence ID" value="NZ_CAWPUQ010000261.1"/>
</dbReference>
<evidence type="ECO:0000313" key="1">
    <source>
        <dbReference type="EMBL" id="MBH8578321.1"/>
    </source>
</evidence>
<dbReference type="SUPFAM" id="SSF48452">
    <property type="entry name" value="TPR-like"/>
    <property type="match status" value="1"/>
</dbReference>
<organism evidence="1 2">
    <name type="scientific">Dendronalium phyllosphericum CENA369</name>
    <dbReference type="NCBI Taxonomy" id="1725256"/>
    <lineage>
        <taxon>Bacteria</taxon>
        <taxon>Bacillati</taxon>
        <taxon>Cyanobacteriota</taxon>
        <taxon>Cyanophyceae</taxon>
        <taxon>Nostocales</taxon>
        <taxon>Nostocaceae</taxon>
        <taxon>Dendronalium</taxon>
        <taxon>Dendronalium phyllosphericum</taxon>
    </lineage>
</organism>
<gene>
    <name evidence="1" type="ORF">I8752_36370</name>
</gene>
<name>A0A8J7LIR8_9NOST</name>
<dbReference type="AlphaFoldDB" id="A0A8J7LIR8"/>
<dbReference type="Gene3D" id="1.25.40.10">
    <property type="entry name" value="Tetratricopeptide repeat domain"/>
    <property type="match status" value="2"/>
</dbReference>
<evidence type="ECO:0000313" key="2">
    <source>
        <dbReference type="Proteomes" id="UP000662314"/>
    </source>
</evidence>
<protein>
    <recommendedName>
        <fullName evidence="3">Tetratricopeptide repeat protein</fullName>
    </recommendedName>
</protein>
<proteinExistence type="predicted"/>
<keyword evidence="2" id="KW-1185">Reference proteome</keyword>
<sequence>MQMNQNDLIIAQKAETLRLSGAYEQASKIFEELLKCYPDNAWVNAHLGATYYELMNYGEAECYLKKAIKENDQYLWAHAQLGETYRLRAIAENRKQLYLELAIEHFKKALNIKTNETREETIETIKTSNYAWALAHLGATYRLKMTKAAIDSRSLVTKDDIDTPSKEHALNYLNRALELIPTYAWAWGMRATVYRLAQEYEDSFWDLEVETVIAPEIGVLQNSSSPVPFLETRRTNLHEHALLSFYLTKKEVKNKDKHYGRAIAFAQQALILQPGDLIALLILTVIEANQKKERGCLSENDKKNIEAKLKRFFEDGELEFPEICKKVLRHINCVDSIINTLKHIRTEAGETDNLTQLILKDVIEHPSLNFHNDPQLWLWKNYALTQTCANVLFLLSDLNLILKGDITINKSDPYLTLAMTINPYYAGERLYQTPVSSNDERSKRFKKSFVAMALKLHDTSTEILNSRELTQKINDD</sequence>
<dbReference type="Proteomes" id="UP000662314">
    <property type="component" value="Unassembled WGS sequence"/>
</dbReference>
<evidence type="ECO:0008006" key="3">
    <source>
        <dbReference type="Google" id="ProtNLM"/>
    </source>
</evidence>
<dbReference type="SMART" id="SM00028">
    <property type="entry name" value="TPR"/>
    <property type="match status" value="4"/>
</dbReference>
<dbReference type="EMBL" id="JAECZA010000321">
    <property type="protein sequence ID" value="MBH8578321.1"/>
    <property type="molecule type" value="Genomic_DNA"/>
</dbReference>
<accession>A0A8J7LIR8</accession>
<reference evidence="1 2" key="1">
    <citation type="journal article" date="2021" name="Int. J. Syst. Evol. Microbiol.">
        <title>Amazonocrinis nigriterrae gen. nov., sp. nov., Atlanticothrix silvestris gen. nov., sp. nov. and Dendronalium phyllosphericum gen. nov., sp. nov., nostocacean cyanobacteria from Brazilian environments.</title>
        <authorList>
            <person name="Alvarenga D.O."/>
            <person name="Andreote A.P.D."/>
            <person name="Branco L.H.Z."/>
            <person name="Delbaje E."/>
            <person name="Cruz R.B."/>
            <person name="Varani A.M."/>
            <person name="Fiore M.F."/>
        </authorList>
    </citation>
    <scope>NUCLEOTIDE SEQUENCE [LARGE SCALE GENOMIC DNA]</scope>
    <source>
        <strain evidence="1 2">CENA369</strain>
    </source>
</reference>
<dbReference type="PANTHER" id="PTHR12558">
    <property type="entry name" value="CELL DIVISION CYCLE 16,23,27"/>
    <property type="match status" value="1"/>
</dbReference>
<dbReference type="PANTHER" id="PTHR12558:SF13">
    <property type="entry name" value="CELL DIVISION CYCLE PROTEIN 27 HOMOLOG"/>
    <property type="match status" value="1"/>
</dbReference>
<dbReference type="InterPro" id="IPR011990">
    <property type="entry name" value="TPR-like_helical_dom_sf"/>
</dbReference>
<dbReference type="InterPro" id="IPR019734">
    <property type="entry name" value="TPR_rpt"/>
</dbReference>
<comment type="caution">
    <text evidence="1">The sequence shown here is derived from an EMBL/GenBank/DDBJ whole genome shotgun (WGS) entry which is preliminary data.</text>
</comment>